<feature type="region of interest" description="Disordered" evidence="3">
    <location>
        <begin position="320"/>
        <end position="421"/>
    </location>
</feature>
<feature type="compositionally biased region" description="Basic and acidic residues" evidence="3">
    <location>
        <begin position="320"/>
        <end position="332"/>
    </location>
</feature>
<dbReference type="RefSeq" id="WP_212703626.1">
    <property type="nucleotide sequence ID" value="NZ_CP073581.1"/>
</dbReference>
<evidence type="ECO:0000313" key="5">
    <source>
        <dbReference type="Proteomes" id="UP000683291"/>
    </source>
</evidence>
<evidence type="ECO:0008006" key="6">
    <source>
        <dbReference type="Google" id="ProtNLM"/>
    </source>
</evidence>
<dbReference type="InterPro" id="IPR011049">
    <property type="entry name" value="Serralysin-like_metalloprot_C"/>
</dbReference>
<comment type="subcellular location">
    <subcellularLocation>
        <location evidence="1">Secreted</location>
    </subcellularLocation>
</comment>
<evidence type="ECO:0000256" key="2">
    <source>
        <dbReference type="ARBA" id="ARBA00022525"/>
    </source>
</evidence>
<dbReference type="PRINTS" id="PR00313">
    <property type="entry name" value="CABNDNGRPT"/>
</dbReference>
<dbReference type="EMBL" id="CP073581">
    <property type="protein sequence ID" value="QUJ75421.1"/>
    <property type="molecule type" value="Genomic_DNA"/>
</dbReference>
<dbReference type="InterPro" id="IPR018511">
    <property type="entry name" value="Hemolysin-typ_Ca-bd_CS"/>
</dbReference>
<dbReference type="Proteomes" id="UP000683291">
    <property type="component" value="Chromosome 1"/>
</dbReference>
<dbReference type="AlphaFoldDB" id="A0A975JBK3"/>
<dbReference type="InterPro" id="IPR050557">
    <property type="entry name" value="RTX_toxin/Mannuronan_C5-epim"/>
</dbReference>
<keyword evidence="2" id="KW-0964">Secreted</keyword>
<evidence type="ECO:0000256" key="1">
    <source>
        <dbReference type="ARBA" id="ARBA00004613"/>
    </source>
</evidence>
<dbReference type="Pfam" id="PF00353">
    <property type="entry name" value="HemolysinCabind"/>
    <property type="match status" value="7"/>
</dbReference>
<name>A0A975JBK3_9RHOB</name>
<dbReference type="KEGG" id="sual:KDD17_10560"/>
<accession>A0A975JBK3</accession>
<dbReference type="SUPFAM" id="SSF51120">
    <property type="entry name" value="beta-Roll"/>
    <property type="match status" value="3"/>
</dbReference>
<dbReference type="PANTHER" id="PTHR38340:SF1">
    <property type="entry name" value="S-LAYER PROTEIN"/>
    <property type="match status" value="1"/>
</dbReference>
<dbReference type="Gene3D" id="2.150.10.10">
    <property type="entry name" value="Serralysin-like metalloprotease, C-terminal"/>
    <property type="match status" value="7"/>
</dbReference>
<feature type="compositionally biased region" description="Polar residues" evidence="3">
    <location>
        <begin position="1"/>
        <end position="17"/>
    </location>
</feature>
<reference evidence="4" key="1">
    <citation type="submission" date="2021-04" db="EMBL/GenBank/DDBJ databases">
        <title>Complete genome sequence for Sulfitobacter sp. strain JK7-1.</title>
        <authorList>
            <person name="Park S.-J."/>
        </authorList>
    </citation>
    <scope>NUCLEOTIDE SEQUENCE</scope>
    <source>
        <strain evidence="4">JK7-1</strain>
    </source>
</reference>
<keyword evidence="5" id="KW-1185">Reference proteome</keyword>
<feature type="region of interest" description="Disordered" evidence="3">
    <location>
        <begin position="1"/>
        <end position="26"/>
    </location>
</feature>
<dbReference type="PANTHER" id="PTHR38340">
    <property type="entry name" value="S-LAYER PROTEIN"/>
    <property type="match status" value="1"/>
</dbReference>
<evidence type="ECO:0000313" key="4">
    <source>
        <dbReference type="EMBL" id="QUJ75421.1"/>
    </source>
</evidence>
<sequence>MIRGQTTGGNDRITGTANAERLEGGNGNDTLIGGAGADTLVGGAGNDRLVASDGAGTTGLRGGGGNDFLAASMRGAGQVHQFGMDGNDTLQMDLTKDANRFSGGDQIAYMGHHVYGGTGRDTFAFVNSGAARGVIIGRIDDFNAAEDWLTVDGRAIDLARPGADVKFFEFLDQQWIKVGANAYYAMEGAREGGGERHFLDADNLDRMLKASKGPAVAFIDQQNEVPLGDITPAAGRVNSVSLGGYDGDGRIAGTAGNDVINDTRVRSASLDERITDGRFTAGAGNDLVNAGKGDDTVFGGAGNDSLAGGIDRDVLHGEAGHDRLYGGSEHDTLTGGTGNDTLRGGTGNDRLDGHAGADALHGGHGRDTLNGGAGNDQLIGAANGDRIDGGSGHDLLSGGDGADRLRGGSGRDTVWAGNGDDDIAGGGWSDALYGQGGDDTLNGGSGRDTLGGGAGNDRLSGGAWDDELFGWAGNDRLMGGTGRDLLHGGGGRDTLLGGKEADIAIGGAGADDFVFFAKHLVDWDSLSGGAQQRLSRLDRIEDFEIGRDEITLKGYRGVDGLSDLGGRTVTFDGRDWVQVTVTSTNQRLLVGLDEGEDWSDLRSADHFEFL</sequence>
<feature type="compositionally biased region" description="Gly residues" evidence="3">
    <location>
        <begin position="443"/>
        <end position="455"/>
    </location>
</feature>
<dbReference type="GO" id="GO:0005576">
    <property type="term" value="C:extracellular region"/>
    <property type="evidence" value="ECO:0007669"/>
    <property type="project" value="UniProtKB-SubCell"/>
</dbReference>
<dbReference type="InterPro" id="IPR001343">
    <property type="entry name" value="Hemolysn_Ca-bd"/>
</dbReference>
<dbReference type="PROSITE" id="PS00330">
    <property type="entry name" value="HEMOLYSIN_CALCIUM"/>
    <property type="match status" value="5"/>
</dbReference>
<organism evidence="4 5">
    <name type="scientific">Sulfitobacter albidus</name>
    <dbReference type="NCBI Taxonomy" id="2829501"/>
    <lineage>
        <taxon>Bacteria</taxon>
        <taxon>Pseudomonadati</taxon>
        <taxon>Pseudomonadota</taxon>
        <taxon>Alphaproteobacteria</taxon>
        <taxon>Rhodobacterales</taxon>
        <taxon>Roseobacteraceae</taxon>
        <taxon>Sulfitobacter</taxon>
    </lineage>
</organism>
<protein>
    <recommendedName>
        <fullName evidence="6">Calcium-binding protein</fullName>
    </recommendedName>
</protein>
<dbReference type="GO" id="GO:0005509">
    <property type="term" value="F:calcium ion binding"/>
    <property type="evidence" value="ECO:0007669"/>
    <property type="project" value="InterPro"/>
</dbReference>
<feature type="region of interest" description="Disordered" evidence="3">
    <location>
        <begin position="435"/>
        <end position="458"/>
    </location>
</feature>
<evidence type="ECO:0000256" key="3">
    <source>
        <dbReference type="SAM" id="MobiDB-lite"/>
    </source>
</evidence>
<gene>
    <name evidence="4" type="ORF">KDD17_10560</name>
</gene>
<proteinExistence type="predicted"/>